<evidence type="ECO:0000313" key="3">
    <source>
        <dbReference type="EMBL" id="JAC78839.1"/>
    </source>
</evidence>
<dbReference type="SMART" id="SM00320">
    <property type="entry name" value="WD40"/>
    <property type="match status" value="6"/>
</dbReference>
<dbReference type="InterPro" id="IPR042411">
    <property type="entry name" value="WDR27"/>
</dbReference>
<feature type="repeat" description="WD" evidence="1">
    <location>
        <begin position="383"/>
        <end position="424"/>
    </location>
</feature>
<evidence type="ECO:0000256" key="2">
    <source>
        <dbReference type="SAM" id="MobiDB-lite"/>
    </source>
</evidence>
<feature type="region of interest" description="Disordered" evidence="2">
    <location>
        <begin position="173"/>
        <end position="213"/>
    </location>
</feature>
<name>A0A061S725_9CHLO</name>
<dbReference type="PANTHER" id="PTHR44525">
    <property type="entry name" value="WD REPEAT-CONTAINING PROTEIN 27"/>
    <property type="match status" value="1"/>
</dbReference>
<feature type="region of interest" description="Disordered" evidence="2">
    <location>
        <begin position="422"/>
        <end position="446"/>
    </location>
</feature>
<feature type="repeat" description="WD" evidence="1">
    <location>
        <begin position="576"/>
        <end position="599"/>
    </location>
</feature>
<accession>A0A061S725</accession>
<dbReference type="InterPro" id="IPR001680">
    <property type="entry name" value="WD40_rpt"/>
</dbReference>
<dbReference type="PANTHER" id="PTHR44525:SF1">
    <property type="entry name" value="WD REPEAT-CONTAINING PROTEIN 27"/>
    <property type="match status" value="1"/>
</dbReference>
<evidence type="ECO:0000256" key="1">
    <source>
        <dbReference type="PROSITE-ProRule" id="PRU00221"/>
    </source>
</evidence>
<dbReference type="Pfam" id="PF00400">
    <property type="entry name" value="WD40"/>
    <property type="match status" value="5"/>
</dbReference>
<dbReference type="InterPro" id="IPR036322">
    <property type="entry name" value="WD40_repeat_dom_sf"/>
</dbReference>
<dbReference type="InterPro" id="IPR015943">
    <property type="entry name" value="WD40/YVTN_repeat-like_dom_sf"/>
</dbReference>
<sequence>MDVARHVERLVADAAAAVADAKAPLEPVKVISSRPSWRRGAASGPEQPGMAEPVDLSASGSIQSLAYSVPARTARSEADFLGEAPSLVLGTPRGIIAMDSHTYMLQAVALTGASVPEDFPEEMVVGPGEVLLSVLGDVGGCAHCAFGGSGCAVVCAMASGFEPRLTVVDVWRGRGHPQHGRPASPADPLSCDFSSKASVQDDARPQEGDPARCHLSIFPRGPLPEGSMLKVAGGAEAPARSKSMSKAPGLNRRKASLRNMPVTFHSKVKSSGYGATPSAQRLCQRPGALHAQRAANHRARSQTVSHGVPEQFEALKQYPVDCDPITSLQPKHRLPNNARLHAGPIFRLAYSPDGTKLATASADKTGRVLRLPLSRHQGDGTDLIGHNAGVTCVSWSSDGNMLLTSSADRSARLWSASRPDPLLSLTHTKKSHPRNGSQADSRSRENPLFNAEVRSAQFLCQDRFIVLASQNKLHVYSYKICDDPEDDINRLKNDHSYKHRGSLQSDSQAVLDVTCANQFTSHLALASGSNRSVEVFDLSAGKVARTIRDGHSRPIHSVVLNVPPNYVSHSREAYELFATAAQDGHVRLWDLRVGRCIRCFSGHSARQQACRPAFSPCLRYLSVGSEDQTVYQYNLRTATVEHRLRGGHCDVISDVAYNPLHPQMATACYDGHIRFFSHSYC</sequence>
<dbReference type="EMBL" id="GBEZ01006569">
    <property type="protein sequence ID" value="JAC78839.1"/>
    <property type="molecule type" value="Transcribed_RNA"/>
</dbReference>
<dbReference type="PROSITE" id="PS50082">
    <property type="entry name" value="WD_REPEATS_2"/>
    <property type="match status" value="2"/>
</dbReference>
<dbReference type="SUPFAM" id="SSF50978">
    <property type="entry name" value="WD40 repeat-like"/>
    <property type="match status" value="1"/>
</dbReference>
<gene>
    <name evidence="3" type="ORF">TSPGSL018_14193</name>
</gene>
<dbReference type="PROSITE" id="PS50294">
    <property type="entry name" value="WD_REPEATS_REGION"/>
    <property type="match status" value="1"/>
</dbReference>
<dbReference type="Gene3D" id="2.130.10.10">
    <property type="entry name" value="YVTN repeat-like/Quinoprotein amine dehydrogenase"/>
    <property type="match status" value="2"/>
</dbReference>
<protein>
    <submittedName>
        <fullName evidence="3">Wd repeat-containing protein 27-like</fullName>
    </submittedName>
</protein>
<dbReference type="CDD" id="cd00200">
    <property type="entry name" value="WD40"/>
    <property type="match status" value="1"/>
</dbReference>
<feature type="compositionally biased region" description="Basic and acidic residues" evidence="2">
    <location>
        <begin position="199"/>
        <end position="212"/>
    </location>
</feature>
<proteinExistence type="predicted"/>
<reference evidence="3" key="1">
    <citation type="submission" date="2014-05" db="EMBL/GenBank/DDBJ databases">
        <title>The transcriptome of the halophilic microalga Tetraselmis sp. GSL018 isolated from the Great Salt Lake, Utah.</title>
        <authorList>
            <person name="Jinkerson R.E."/>
            <person name="D'Adamo S."/>
            <person name="Posewitz M.C."/>
        </authorList>
    </citation>
    <scope>NUCLEOTIDE SEQUENCE</scope>
    <source>
        <strain evidence="3">GSL018</strain>
    </source>
</reference>
<dbReference type="AlphaFoldDB" id="A0A061S725"/>
<keyword evidence="1" id="KW-0853">WD repeat</keyword>
<organism evidence="3">
    <name type="scientific">Tetraselmis sp. GSL018</name>
    <dbReference type="NCBI Taxonomy" id="582737"/>
    <lineage>
        <taxon>Eukaryota</taxon>
        <taxon>Viridiplantae</taxon>
        <taxon>Chlorophyta</taxon>
        <taxon>core chlorophytes</taxon>
        <taxon>Chlorodendrophyceae</taxon>
        <taxon>Chlorodendrales</taxon>
        <taxon>Chlorodendraceae</taxon>
        <taxon>Tetraselmis</taxon>
    </lineage>
</organism>